<dbReference type="Gene3D" id="3.40.50.720">
    <property type="entry name" value="NAD(P)-binding Rossmann-like Domain"/>
    <property type="match status" value="1"/>
</dbReference>
<proteinExistence type="predicted"/>
<dbReference type="Gene3D" id="3.90.180.10">
    <property type="entry name" value="Medium-chain alcohol dehydrogenases, catalytic domain"/>
    <property type="match status" value="1"/>
</dbReference>
<protein>
    <submittedName>
        <fullName evidence="1">Zinc-binding dehydrogenase</fullName>
    </submittedName>
</protein>
<dbReference type="Proteomes" id="UP000700706">
    <property type="component" value="Unassembled WGS sequence"/>
</dbReference>
<dbReference type="Pfam" id="PF13602">
    <property type="entry name" value="ADH_zinc_N_2"/>
    <property type="match status" value="1"/>
</dbReference>
<name>A0A952KF29_9PROT</name>
<evidence type="ECO:0000313" key="2">
    <source>
        <dbReference type="Proteomes" id="UP000700706"/>
    </source>
</evidence>
<dbReference type="PANTHER" id="PTHR45033:SF2">
    <property type="entry name" value="ZINC-TYPE ALCOHOL DEHYDROGENASE-LIKE PROTEIN C1773.06C"/>
    <property type="match status" value="1"/>
</dbReference>
<reference evidence="1" key="1">
    <citation type="submission" date="2020-06" db="EMBL/GenBank/DDBJ databases">
        <title>Stable isotope informed genome-resolved metagenomics uncovers potential trophic interactions in rhizosphere soil.</title>
        <authorList>
            <person name="Starr E.P."/>
            <person name="Shi S."/>
            <person name="Blazewicz S.J."/>
            <person name="Koch B.J."/>
            <person name="Probst A.J."/>
            <person name="Hungate B.A."/>
            <person name="Pett-Ridge J."/>
            <person name="Firestone M.K."/>
            <person name="Banfield J.F."/>
        </authorList>
    </citation>
    <scope>NUCLEOTIDE SEQUENCE</scope>
    <source>
        <strain evidence="1">YM_69_17</strain>
    </source>
</reference>
<dbReference type="EMBL" id="JAEKLZ010000306">
    <property type="protein sequence ID" value="MBW8727808.1"/>
    <property type="molecule type" value="Genomic_DNA"/>
</dbReference>
<accession>A0A952KF29</accession>
<organism evidence="1 2">
    <name type="scientific">Inquilinus limosus</name>
    <dbReference type="NCBI Taxonomy" id="171674"/>
    <lineage>
        <taxon>Bacteria</taxon>
        <taxon>Pseudomonadati</taxon>
        <taxon>Pseudomonadota</taxon>
        <taxon>Alphaproteobacteria</taxon>
        <taxon>Rhodospirillales</taxon>
        <taxon>Rhodospirillaceae</taxon>
        <taxon>Inquilinus</taxon>
    </lineage>
</organism>
<dbReference type="InterPro" id="IPR052711">
    <property type="entry name" value="Zinc_ADH-like"/>
</dbReference>
<dbReference type="PANTHER" id="PTHR45033">
    <property type="match status" value="1"/>
</dbReference>
<evidence type="ECO:0000313" key="1">
    <source>
        <dbReference type="EMBL" id="MBW8727808.1"/>
    </source>
</evidence>
<comment type="caution">
    <text evidence="1">The sequence shown here is derived from an EMBL/GenBank/DDBJ whole genome shotgun (WGS) entry which is preliminary data.</text>
</comment>
<feature type="non-terminal residue" evidence="1">
    <location>
        <position position="1"/>
    </location>
</feature>
<dbReference type="AlphaFoldDB" id="A0A952KF29"/>
<gene>
    <name evidence="1" type="ORF">JF625_22010</name>
</gene>
<sequence>VGSRDSFEAMNRAIAATGLRPVIDRSFPWTEARQALRHLESGRHFGKVVLAF</sequence>